<sequence length="62" mass="6580">SELVLLLQAGSTPAASNSAPRKARFLGTKKSAKVMGAGFAEVDRERPHQAHDAVQHQKAADK</sequence>
<feature type="compositionally biased region" description="Polar residues" evidence="1">
    <location>
        <begin position="9"/>
        <end position="19"/>
    </location>
</feature>
<feature type="region of interest" description="Disordered" evidence="1">
    <location>
        <begin position="42"/>
        <end position="62"/>
    </location>
</feature>
<proteinExistence type="predicted"/>
<name>A0A699R6R0_TANCI</name>
<gene>
    <name evidence="2" type="ORF">Tci_853503</name>
</gene>
<organism evidence="2">
    <name type="scientific">Tanacetum cinerariifolium</name>
    <name type="common">Dalmatian daisy</name>
    <name type="synonym">Chrysanthemum cinerariifolium</name>
    <dbReference type="NCBI Taxonomy" id="118510"/>
    <lineage>
        <taxon>Eukaryota</taxon>
        <taxon>Viridiplantae</taxon>
        <taxon>Streptophyta</taxon>
        <taxon>Embryophyta</taxon>
        <taxon>Tracheophyta</taxon>
        <taxon>Spermatophyta</taxon>
        <taxon>Magnoliopsida</taxon>
        <taxon>eudicotyledons</taxon>
        <taxon>Gunneridae</taxon>
        <taxon>Pentapetalae</taxon>
        <taxon>asterids</taxon>
        <taxon>campanulids</taxon>
        <taxon>Asterales</taxon>
        <taxon>Asteraceae</taxon>
        <taxon>Asteroideae</taxon>
        <taxon>Anthemideae</taxon>
        <taxon>Anthemidinae</taxon>
        <taxon>Tanacetum</taxon>
    </lineage>
</organism>
<feature type="region of interest" description="Disordered" evidence="1">
    <location>
        <begin position="1"/>
        <end position="23"/>
    </location>
</feature>
<dbReference type="AlphaFoldDB" id="A0A699R6R0"/>
<accession>A0A699R6R0</accession>
<evidence type="ECO:0000256" key="1">
    <source>
        <dbReference type="SAM" id="MobiDB-lite"/>
    </source>
</evidence>
<comment type="caution">
    <text evidence="2">The sequence shown here is derived from an EMBL/GenBank/DDBJ whole genome shotgun (WGS) entry which is preliminary data.</text>
</comment>
<evidence type="ECO:0000313" key="2">
    <source>
        <dbReference type="EMBL" id="GFC81533.1"/>
    </source>
</evidence>
<reference evidence="2" key="1">
    <citation type="journal article" date="2019" name="Sci. Rep.">
        <title>Draft genome of Tanacetum cinerariifolium, the natural source of mosquito coil.</title>
        <authorList>
            <person name="Yamashiro T."/>
            <person name="Shiraishi A."/>
            <person name="Satake H."/>
            <person name="Nakayama K."/>
        </authorList>
    </citation>
    <scope>NUCLEOTIDE SEQUENCE</scope>
</reference>
<dbReference type="EMBL" id="BKCJ011080219">
    <property type="protein sequence ID" value="GFC81533.1"/>
    <property type="molecule type" value="Genomic_DNA"/>
</dbReference>
<protein>
    <submittedName>
        <fullName evidence="2">Uncharacterized protein</fullName>
    </submittedName>
</protein>
<feature type="non-terminal residue" evidence="2">
    <location>
        <position position="1"/>
    </location>
</feature>